<comment type="caution">
    <text evidence="2">The sequence shown here is derived from an EMBL/GenBank/DDBJ whole genome shotgun (WGS) entry which is preliminary data.</text>
</comment>
<feature type="domain" description="IrrE N-terminal-like" evidence="1">
    <location>
        <begin position="155"/>
        <end position="219"/>
    </location>
</feature>
<dbReference type="Proteomes" id="UP000555407">
    <property type="component" value="Unassembled WGS sequence"/>
</dbReference>
<reference evidence="2 3" key="1">
    <citation type="submission" date="2020-03" db="EMBL/GenBank/DDBJ databases">
        <title>Sequencing the genomes of 1000 actinobacteria strains.</title>
        <authorList>
            <person name="Klenk H.-P."/>
        </authorList>
    </citation>
    <scope>NUCLEOTIDE SEQUENCE [LARGE SCALE GENOMIC DNA]</scope>
    <source>
        <strain evidence="2 3">DSM 45490</strain>
    </source>
</reference>
<proteinExistence type="predicted"/>
<evidence type="ECO:0000313" key="2">
    <source>
        <dbReference type="EMBL" id="NIK61308.1"/>
    </source>
</evidence>
<sequence>MLDAEVRKLRSGSDWSNLLEVAALHPTYGFGNLMLINLQMPDATWVARADAWARLGRQVKTGQAIKILTPIRSRTTSPAAVESAGEAGPAADVEQEVIGFRVGSVYDVSATSGPPISYPYLVANTGYAVARTLWEGLAREAAADGFAVDVRPLGDGSAGFTDFDSRRIVVADHLNDFRAIERLAHEVGHVRMHSPDQGDGKACTGLREVEADSVAYAVLARYGISSETRSFSYLAGWAKAADPDQPANVIKATGVRVTNTSRRLIESADEYLKVHGVMLGPVTLRPQDQLSPSPELDGPVP</sequence>
<accession>A0A7X6A4V9</accession>
<dbReference type="RefSeq" id="WP_167215726.1">
    <property type="nucleotide sequence ID" value="NZ_JAASRO010000001.1"/>
</dbReference>
<dbReference type="AlphaFoldDB" id="A0A7X6A4V9"/>
<evidence type="ECO:0000259" key="1">
    <source>
        <dbReference type="Pfam" id="PF06114"/>
    </source>
</evidence>
<evidence type="ECO:0000313" key="3">
    <source>
        <dbReference type="Proteomes" id="UP000555407"/>
    </source>
</evidence>
<keyword evidence="3" id="KW-1185">Reference proteome</keyword>
<organism evidence="2 3">
    <name type="scientific">Kribbella shirazensis</name>
    <dbReference type="NCBI Taxonomy" id="1105143"/>
    <lineage>
        <taxon>Bacteria</taxon>
        <taxon>Bacillati</taxon>
        <taxon>Actinomycetota</taxon>
        <taxon>Actinomycetes</taxon>
        <taxon>Propionibacteriales</taxon>
        <taxon>Kribbellaceae</taxon>
        <taxon>Kribbella</taxon>
    </lineage>
</organism>
<gene>
    <name evidence="2" type="ORF">BJY22_007025</name>
</gene>
<protein>
    <recommendedName>
        <fullName evidence="1">IrrE N-terminal-like domain-containing protein</fullName>
    </recommendedName>
</protein>
<dbReference type="Pfam" id="PF06114">
    <property type="entry name" value="Peptidase_M78"/>
    <property type="match status" value="1"/>
</dbReference>
<name>A0A7X6A4V9_9ACTN</name>
<dbReference type="InterPro" id="IPR010359">
    <property type="entry name" value="IrrE_HExxH"/>
</dbReference>
<dbReference type="EMBL" id="JAASRO010000001">
    <property type="protein sequence ID" value="NIK61308.1"/>
    <property type="molecule type" value="Genomic_DNA"/>
</dbReference>